<feature type="compositionally biased region" description="Basic and acidic residues" evidence="7">
    <location>
        <begin position="840"/>
        <end position="856"/>
    </location>
</feature>
<dbReference type="Pfam" id="PF05970">
    <property type="entry name" value="PIF1"/>
    <property type="match status" value="1"/>
</dbReference>
<comment type="catalytic activity">
    <reaction evidence="6">
        <text>ATP + H2O = ADP + phosphate + H(+)</text>
        <dbReference type="Rhea" id="RHEA:13065"/>
        <dbReference type="ChEBI" id="CHEBI:15377"/>
        <dbReference type="ChEBI" id="CHEBI:15378"/>
        <dbReference type="ChEBI" id="CHEBI:30616"/>
        <dbReference type="ChEBI" id="CHEBI:43474"/>
        <dbReference type="ChEBI" id="CHEBI:456216"/>
        <dbReference type="EC" id="5.6.2.3"/>
    </reaction>
</comment>
<keyword evidence="6" id="KW-0233">DNA recombination</keyword>
<evidence type="ECO:0000256" key="1">
    <source>
        <dbReference type="ARBA" id="ARBA00022723"/>
    </source>
</evidence>
<evidence type="ECO:0000313" key="9">
    <source>
        <dbReference type="EMBL" id="PRP77630.1"/>
    </source>
</evidence>
<dbReference type="InterPro" id="IPR027417">
    <property type="entry name" value="P-loop_NTPase"/>
</dbReference>
<dbReference type="GO" id="GO:0016887">
    <property type="term" value="F:ATP hydrolysis activity"/>
    <property type="evidence" value="ECO:0007669"/>
    <property type="project" value="RHEA"/>
</dbReference>
<dbReference type="SUPFAM" id="SSF52540">
    <property type="entry name" value="P-loop containing nucleoside triphosphate hydrolases"/>
    <property type="match status" value="2"/>
</dbReference>
<feature type="compositionally biased region" description="Acidic residues" evidence="7">
    <location>
        <begin position="130"/>
        <end position="139"/>
    </location>
</feature>
<name>A0A2P6N155_9EUKA</name>
<evidence type="ECO:0000256" key="4">
    <source>
        <dbReference type="ARBA" id="ARBA00022833"/>
    </source>
</evidence>
<dbReference type="Proteomes" id="UP000241769">
    <property type="component" value="Unassembled WGS sequence"/>
</dbReference>
<dbReference type="CDD" id="cd18037">
    <property type="entry name" value="DEXSc_Pif1_like"/>
    <property type="match status" value="1"/>
</dbReference>
<gene>
    <name evidence="9" type="ORF">PROFUN_00491</name>
</gene>
<organism evidence="9 10">
    <name type="scientific">Planoprotostelium fungivorum</name>
    <dbReference type="NCBI Taxonomy" id="1890364"/>
    <lineage>
        <taxon>Eukaryota</taxon>
        <taxon>Amoebozoa</taxon>
        <taxon>Evosea</taxon>
        <taxon>Variosea</taxon>
        <taxon>Cavosteliida</taxon>
        <taxon>Cavosteliaceae</taxon>
        <taxon>Planoprotostelium</taxon>
    </lineage>
</organism>
<evidence type="ECO:0000256" key="6">
    <source>
        <dbReference type="RuleBase" id="RU363044"/>
    </source>
</evidence>
<dbReference type="PANTHER" id="PTHR47642:SF7">
    <property type="entry name" value="ATP-DEPENDENT DNA HELICASE PIF1"/>
    <property type="match status" value="1"/>
</dbReference>
<feature type="compositionally biased region" description="Polar residues" evidence="7">
    <location>
        <begin position="111"/>
        <end position="126"/>
    </location>
</feature>
<comment type="caution">
    <text evidence="9">The sequence shown here is derived from an EMBL/GenBank/DDBJ whole genome shotgun (WGS) entry which is preliminary data.</text>
</comment>
<dbReference type="GO" id="GO:0006310">
    <property type="term" value="P:DNA recombination"/>
    <property type="evidence" value="ECO:0007669"/>
    <property type="project" value="UniProtKB-KW"/>
</dbReference>
<evidence type="ECO:0000313" key="10">
    <source>
        <dbReference type="Proteomes" id="UP000241769"/>
    </source>
</evidence>
<sequence length="865" mass="98584">MAQQTAEPNVDDGVTSTPKRSFDQTTSDHEEELPKKPCTSTIKLSTEEDPEVVIPDEEDTEAHSISMDVFVCPICAVALNGAYNRLINEHVDLCLNEASGLTQTATENNTQMTHTSSSYVPDTQISEDVPSSDEPTEDGAECPLCNERFSHAAISNHLDECLNYTSGYLQDSGDERSQHLSPMNPFDDPAQDFDHFYSSDDHHEELYDGEVDSMRRIADALGMEVGDEDFDHILGDFYNERRIIRLGERPLDPNCPAGQLKAHFESLGPFPFSDLPTDIISLVCTFLDVRSVCRLSLCGSKRVHYASNLDSLWKKKFVDKSYKIEDVPPWKMTLYEERMPLVRPPFSVWKQFYEEASKEVLDLSPEQQEVLTAAMRGKNIFFTGNAGTGKSYLISKIKERLNRRRKTVRITASTGLAAYNIGGITIHSWAGIRLARTKEDFDTAWSRKDNWRETDVLIIDEISMLSGQILDELNRLAKDIRGSDSPFGGIQLILCGDFLQLPPVSKRGEKASFMFESEAWTECIDEEGLMFELKMIFRQTEPEFLRILNQLRGSLCIGMSSHEDCADGVCSHQTTQKLREHNKELEAIDGIEPTNLLCRNEDVEKVNLYHLRMLPPPEYRYQRLCNYEPSAVCKSHSNRTRCDTLMGETVAFNEYLDIVLLRVGAQVMLTRNISSTRYNGCRGIITRMSPTDQYVIPERMRMQEDQSPLYNSLLEEWKKNHTQLPVVKFLDGEEQVIGPEYNGNSWSCGQTVKVHLPLRLAWAITIHKSQGMSLDRVKINLGSVFCPGQAYVAISRVKSTAGMQLVDFQPNCIRADSKVLKWYEQLRQKKSRHLHSARPLYEKKREGEKMTREREKKRGGRRNRE</sequence>
<dbReference type="SUPFAM" id="SSF81383">
    <property type="entry name" value="F-box domain"/>
    <property type="match status" value="1"/>
</dbReference>
<keyword evidence="1" id="KW-0479">Metal-binding</keyword>
<dbReference type="SMART" id="SM00382">
    <property type="entry name" value="AAA"/>
    <property type="match status" value="1"/>
</dbReference>
<keyword evidence="2 6" id="KW-0227">DNA damage</keyword>
<dbReference type="InterPro" id="IPR003593">
    <property type="entry name" value="AAA+_ATPase"/>
</dbReference>
<evidence type="ECO:0000256" key="7">
    <source>
        <dbReference type="SAM" id="MobiDB-lite"/>
    </source>
</evidence>
<dbReference type="GO" id="GO:0003677">
    <property type="term" value="F:DNA binding"/>
    <property type="evidence" value="ECO:0007669"/>
    <property type="project" value="InterPro"/>
</dbReference>
<dbReference type="AlphaFoldDB" id="A0A2P6N155"/>
<feature type="domain" description="F-box" evidence="8">
    <location>
        <begin position="269"/>
        <end position="316"/>
    </location>
</feature>
<feature type="region of interest" description="Disordered" evidence="7">
    <location>
        <begin position="832"/>
        <end position="865"/>
    </location>
</feature>
<keyword evidence="5 6" id="KW-0234">DNA repair</keyword>
<dbReference type="InterPro" id="IPR006642">
    <property type="entry name" value="Rad18_UBZ4"/>
</dbReference>
<dbReference type="Gene3D" id="3.40.50.300">
    <property type="entry name" value="P-loop containing nucleotide triphosphate hydrolases"/>
    <property type="match status" value="1"/>
</dbReference>
<accession>A0A2P6N155</accession>
<dbReference type="InterPro" id="IPR036047">
    <property type="entry name" value="F-box-like_dom_sf"/>
</dbReference>
<dbReference type="Gene3D" id="3.30.160.60">
    <property type="entry name" value="Classic Zinc Finger"/>
    <property type="match status" value="1"/>
</dbReference>
<keyword evidence="6" id="KW-0547">Nucleotide-binding</keyword>
<keyword evidence="6" id="KW-0067">ATP-binding</keyword>
<dbReference type="InterPro" id="IPR051055">
    <property type="entry name" value="PIF1_helicase"/>
</dbReference>
<evidence type="ECO:0000256" key="2">
    <source>
        <dbReference type="ARBA" id="ARBA00022763"/>
    </source>
</evidence>
<feature type="region of interest" description="Disordered" evidence="7">
    <location>
        <begin position="1"/>
        <end position="48"/>
    </location>
</feature>
<dbReference type="OrthoDB" id="19611at2759"/>
<evidence type="ECO:0000256" key="3">
    <source>
        <dbReference type="ARBA" id="ARBA00022771"/>
    </source>
</evidence>
<dbReference type="GO" id="GO:0008270">
    <property type="term" value="F:zinc ion binding"/>
    <property type="evidence" value="ECO:0007669"/>
    <property type="project" value="UniProtKB-KW"/>
</dbReference>
<comment type="cofactor">
    <cofactor evidence="6">
        <name>Mg(2+)</name>
        <dbReference type="ChEBI" id="CHEBI:18420"/>
    </cofactor>
</comment>
<dbReference type="InParanoid" id="A0A2P6N155"/>
<dbReference type="GO" id="GO:0006281">
    <property type="term" value="P:DNA repair"/>
    <property type="evidence" value="ECO:0007669"/>
    <property type="project" value="UniProtKB-KW"/>
</dbReference>
<dbReference type="InterPro" id="IPR001810">
    <property type="entry name" value="F-box_dom"/>
</dbReference>
<dbReference type="GO" id="GO:0000723">
    <property type="term" value="P:telomere maintenance"/>
    <property type="evidence" value="ECO:0007669"/>
    <property type="project" value="InterPro"/>
</dbReference>
<keyword evidence="6" id="KW-0347">Helicase</keyword>
<dbReference type="PANTHER" id="PTHR47642">
    <property type="entry name" value="ATP-DEPENDENT DNA HELICASE"/>
    <property type="match status" value="1"/>
</dbReference>
<comment type="similarity">
    <text evidence="6">Belongs to the helicase family.</text>
</comment>
<reference evidence="9 10" key="1">
    <citation type="journal article" date="2018" name="Genome Biol. Evol.">
        <title>Multiple Roots of Fruiting Body Formation in Amoebozoa.</title>
        <authorList>
            <person name="Hillmann F."/>
            <person name="Forbes G."/>
            <person name="Novohradska S."/>
            <person name="Ferling I."/>
            <person name="Riege K."/>
            <person name="Groth M."/>
            <person name="Westermann M."/>
            <person name="Marz M."/>
            <person name="Spaller T."/>
            <person name="Winckler T."/>
            <person name="Schaap P."/>
            <person name="Glockner G."/>
        </authorList>
    </citation>
    <scope>NUCLEOTIDE SEQUENCE [LARGE SCALE GENOMIC DNA]</scope>
    <source>
        <strain evidence="9 10">Jena</strain>
    </source>
</reference>
<dbReference type="GO" id="GO:0005524">
    <property type="term" value="F:ATP binding"/>
    <property type="evidence" value="ECO:0007669"/>
    <property type="project" value="UniProtKB-KW"/>
</dbReference>
<keyword evidence="6" id="KW-0378">Hydrolase</keyword>
<feature type="compositionally biased region" description="Basic and acidic residues" evidence="7">
    <location>
        <begin position="20"/>
        <end position="35"/>
    </location>
</feature>
<proteinExistence type="inferred from homology"/>
<evidence type="ECO:0000259" key="8">
    <source>
        <dbReference type="PROSITE" id="PS50181"/>
    </source>
</evidence>
<dbReference type="EMBL" id="MDYQ01000257">
    <property type="protein sequence ID" value="PRP77630.1"/>
    <property type="molecule type" value="Genomic_DNA"/>
</dbReference>
<keyword evidence="3" id="KW-0863">Zinc-finger</keyword>
<keyword evidence="4" id="KW-0862">Zinc</keyword>
<dbReference type="CDD" id="cd18809">
    <property type="entry name" value="SF1_C_RecD"/>
    <property type="match status" value="1"/>
</dbReference>
<dbReference type="InterPro" id="IPR010285">
    <property type="entry name" value="DNA_helicase_pif1-like_DEAD"/>
</dbReference>
<keyword evidence="10" id="KW-1185">Reference proteome</keyword>
<dbReference type="GO" id="GO:0043139">
    <property type="term" value="F:5'-3' DNA helicase activity"/>
    <property type="evidence" value="ECO:0007669"/>
    <property type="project" value="UniProtKB-EC"/>
</dbReference>
<feature type="region of interest" description="Disordered" evidence="7">
    <location>
        <begin position="111"/>
        <end position="139"/>
    </location>
</feature>
<dbReference type="EC" id="5.6.2.3" evidence="6"/>
<dbReference type="PROSITE" id="PS50181">
    <property type="entry name" value="FBOX"/>
    <property type="match status" value="1"/>
</dbReference>
<dbReference type="STRING" id="1890364.A0A2P6N155"/>
<dbReference type="Gene3D" id="1.20.1280.50">
    <property type="match status" value="1"/>
</dbReference>
<dbReference type="SMART" id="SM00734">
    <property type="entry name" value="ZnF_Rad18"/>
    <property type="match status" value="2"/>
</dbReference>
<evidence type="ECO:0000256" key="5">
    <source>
        <dbReference type="ARBA" id="ARBA00023204"/>
    </source>
</evidence>
<protein>
    <recommendedName>
        <fullName evidence="6">ATP-dependent DNA helicase</fullName>
        <ecNumber evidence="6">5.6.2.3</ecNumber>
    </recommendedName>
</protein>